<comment type="caution">
    <text evidence="4">The sequence shown here is derived from an EMBL/GenBank/DDBJ whole genome shotgun (WGS) entry which is preliminary data.</text>
</comment>
<reference evidence="4 5" key="1">
    <citation type="submission" date="2016-01" db="EMBL/GenBank/DDBJ databases">
        <title>The new phylogeny of the genus Mycobacterium.</title>
        <authorList>
            <person name="Tarcisio F."/>
            <person name="Conor M."/>
            <person name="Antonella G."/>
            <person name="Elisabetta G."/>
            <person name="Giulia F.S."/>
            <person name="Sara T."/>
            <person name="Anna F."/>
            <person name="Clotilde B."/>
            <person name="Roberto B."/>
            <person name="Veronica D.S."/>
            <person name="Fabio R."/>
            <person name="Monica P."/>
            <person name="Olivier J."/>
            <person name="Enrico T."/>
            <person name="Nicola S."/>
        </authorList>
    </citation>
    <scope>NUCLEOTIDE SEQUENCE [LARGE SCALE GENOMIC DNA]</scope>
    <source>
        <strain evidence="4 5">DSM 44166</strain>
    </source>
</reference>
<dbReference type="InterPro" id="IPR012674">
    <property type="entry name" value="Calycin"/>
</dbReference>
<dbReference type="CDD" id="cd19438">
    <property type="entry name" value="lipocalin_Blc-like"/>
    <property type="match status" value="1"/>
</dbReference>
<dbReference type="InterPro" id="IPR000566">
    <property type="entry name" value="Lipocln_cytosolic_FA-bd_dom"/>
</dbReference>
<evidence type="ECO:0000256" key="1">
    <source>
        <dbReference type="ARBA" id="ARBA00006889"/>
    </source>
</evidence>
<comment type="similarity">
    <text evidence="1 2">Belongs to the calycin superfamily. Lipocalin family.</text>
</comment>
<dbReference type="SUPFAM" id="SSF50814">
    <property type="entry name" value="Lipocalins"/>
    <property type="match status" value="1"/>
</dbReference>
<protein>
    <recommendedName>
        <fullName evidence="3">Lipocalin/cytosolic fatty-acid binding domain-containing protein</fullName>
    </recommendedName>
</protein>
<evidence type="ECO:0000259" key="3">
    <source>
        <dbReference type="Pfam" id="PF08212"/>
    </source>
</evidence>
<accession>A0A1X2EDN9</accession>
<evidence type="ECO:0000313" key="4">
    <source>
        <dbReference type="EMBL" id="ORW98515.1"/>
    </source>
</evidence>
<organism evidence="4 5">
    <name type="scientific">Mycobacterium szulgai</name>
    <dbReference type="NCBI Taxonomy" id="1787"/>
    <lineage>
        <taxon>Bacteria</taxon>
        <taxon>Bacillati</taxon>
        <taxon>Actinomycetota</taxon>
        <taxon>Actinomycetes</taxon>
        <taxon>Mycobacteriales</taxon>
        <taxon>Mycobacteriaceae</taxon>
        <taxon>Mycobacterium</taxon>
    </lineage>
</organism>
<dbReference type="PANTHER" id="PTHR10612:SF34">
    <property type="entry name" value="APOLIPOPROTEIN D"/>
    <property type="match status" value="1"/>
</dbReference>
<dbReference type="OrthoDB" id="594739at2"/>
<dbReference type="EMBL" id="LQPW01000120">
    <property type="protein sequence ID" value="ORW98515.1"/>
    <property type="molecule type" value="Genomic_DNA"/>
</dbReference>
<dbReference type="GO" id="GO:0006950">
    <property type="term" value="P:response to stress"/>
    <property type="evidence" value="ECO:0007669"/>
    <property type="project" value="UniProtKB-ARBA"/>
</dbReference>
<dbReference type="Proteomes" id="UP000193317">
    <property type="component" value="Unassembled WGS sequence"/>
</dbReference>
<dbReference type="Gene3D" id="2.40.128.20">
    <property type="match status" value="1"/>
</dbReference>
<proteinExistence type="inferred from homology"/>
<dbReference type="InterPro" id="IPR047202">
    <property type="entry name" value="Lipocalin_Blc-like_dom"/>
</dbReference>
<dbReference type="AlphaFoldDB" id="A0A1X2EDN9"/>
<feature type="domain" description="Lipocalin/cytosolic fatty-acid binding" evidence="3">
    <location>
        <begin position="13"/>
        <end position="158"/>
    </location>
</feature>
<dbReference type="PIRSF" id="PIRSF036893">
    <property type="entry name" value="Lipocalin_ApoD"/>
    <property type="match status" value="1"/>
</dbReference>
<sequence length="173" mass="19889">MREQCAVTSVESLDLNRYRGLWYEIGRRPFKWEDAEASDITAEYTLEDDASVRVDNRCLNKDGVPSRSIGRATPVNGQAGRLQVSFLPQFLRWIPFTKGDYWVLKIDDAYTVSLVGTPDHECLWLLAREAHIDDATEAAYLAEATRQGFDLEKWIRPRQSGRRVTDDALSRHR</sequence>
<dbReference type="PANTHER" id="PTHR10612">
    <property type="entry name" value="APOLIPOPROTEIN D"/>
    <property type="match status" value="1"/>
</dbReference>
<evidence type="ECO:0000313" key="5">
    <source>
        <dbReference type="Proteomes" id="UP000193317"/>
    </source>
</evidence>
<evidence type="ECO:0000256" key="2">
    <source>
        <dbReference type="PIRNR" id="PIRNR036893"/>
    </source>
</evidence>
<dbReference type="Pfam" id="PF08212">
    <property type="entry name" value="Lipocalin_2"/>
    <property type="match status" value="1"/>
</dbReference>
<name>A0A1X2EDN9_MYCSZ</name>
<gene>
    <name evidence="4" type="ORF">AWC27_03810</name>
</gene>
<keyword evidence="5" id="KW-1185">Reference proteome</keyword>
<dbReference type="InterPro" id="IPR022271">
    <property type="entry name" value="Lipocalin_ApoD"/>
</dbReference>